<dbReference type="CTD" id="9947306"/>
<dbReference type="InParanoid" id="A0A1S0TS89"/>
<name>A0A1S0TS89_LOALO</name>
<dbReference type="AlphaFoldDB" id="A0A1S0TS89"/>
<dbReference type="EMBL" id="JH712134">
    <property type="protein sequence ID" value="EFO18630.1"/>
    <property type="molecule type" value="Genomic_DNA"/>
</dbReference>
<evidence type="ECO:0000313" key="1">
    <source>
        <dbReference type="EMBL" id="EFO18630.1"/>
    </source>
</evidence>
<gene>
    <name evidence="1" type="ORF">LOAG_09864</name>
</gene>
<feature type="non-terminal residue" evidence="1">
    <location>
        <position position="56"/>
    </location>
</feature>
<accession>A0A1S0TS89</accession>
<reference evidence="1" key="1">
    <citation type="submission" date="2012-04" db="EMBL/GenBank/DDBJ databases">
        <title>The Genome Sequence of Loa loa.</title>
        <authorList>
            <consortium name="The Broad Institute Genome Sequencing Platform"/>
            <consortium name="Broad Institute Genome Sequencing Center for Infectious Disease"/>
            <person name="Nutman T.B."/>
            <person name="Fink D.L."/>
            <person name="Russ C."/>
            <person name="Young S."/>
            <person name="Zeng Q."/>
            <person name="Gargeya S."/>
            <person name="Alvarado L."/>
            <person name="Berlin A."/>
            <person name="Chapman S.B."/>
            <person name="Chen Z."/>
            <person name="Freedman E."/>
            <person name="Gellesch M."/>
            <person name="Goldberg J."/>
            <person name="Griggs A."/>
            <person name="Gujja S."/>
            <person name="Heilman E.R."/>
            <person name="Heiman D."/>
            <person name="Howarth C."/>
            <person name="Mehta T."/>
            <person name="Neiman D."/>
            <person name="Pearson M."/>
            <person name="Roberts A."/>
            <person name="Saif S."/>
            <person name="Shea T."/>
            <person name="Shenoy N."/>
            <person name="Sisk P."/>
            <person name="Stolte C."/>
            <person name="Sykes S."/>
            <person name="White J."/>
            <person name="Yandava C."/>
            <person name="Haas B."/>
            <person name="Henn M.R."/>
            <person name="Nusbaum C."/>
            <person name="Birren B."/>
        </authorList>
    </citation>
    <scope>NUCLEOTIDE SEQUENCE [LARGE SCALE GENOMIC DNA]</scope>
</reference>
<protein>
    <submittedName>
        <fullName evidence="1">Uncharacterized protein</fullName>
    </submittedName>
</protein>
<dbReference type="GeneID" id="9947306"/>
<organism evidence="1">
    <name type="scientific">Loa loa</name>
    <name type="common">Eye worm</name>
    <name type="synonym">Filaria loa</name>
    <dbReference type="NCBI Taxonomy" id="7209"/>
    <lineage>
        <taxon>Eukaryota</taxon>
        <taxon>Metazoa</taxon>
        <taxon>Ecdysozoa</taxon>
        <taxon>Nematoda</taxon>
        <taxon>Chromadorea</taxon>
        <taxon>Rhabditida</taxon>
        <taxon>Spirurina</taxon>
        <taxon>Spiruromorpha</taxon>
        <taxon>Filarioidea</taxon>
        <taxon>Onchocercidae</taxon>
        <taxon>Loa</taxon>
    </lineage>
</organism>
<dbReference type="RefSeq" id="XP_003145439.1">
    <property type="nucleotide sequence ID" value="XM_003145391.1"/>
</dbReference>
<proteinExistence type="predicted"/>
<sequence length="56" mass="6542">MSKTSETSVTEDPHNDWWYHALNRIEEIHTENNDKIGKVSKKTTENKSVNLIKTDK</sequence>
<dbReference type="KEGG" id="loa:LOAG_09864"/>